<keyword evidence="2" id="KW-1185">Reference proteome</keyword>
<reference evidence="1" key="1">
    <citation type="submission" date="2021-03" db="EMBL/GenBank/DDBJ databases">
        <title>Draft genome sequence of rust myrtle Austropuccinia psidii MF-1, a brazilian biotype.</title>
        <authorList>
            <person name="Quecine M.C."/>
            <person name="Pachon D.M.R."/>
            <person name="Bonatelli M.L."/>
            <person name="Correr F.H."/>
            <person name="Franceschini L.M."/>
            <person name="Leite T.F."/>
            <person name="Margarido G.R.A."/>
            <person name="Almeida C.A."/>
            <person name="Ferrarezi J.A."/>
            <person name="Labate C.A."/>
        </authorList>
    </citation>
    <scope>NUCLEOTIDE SEQUENCE</scope>
    <source>
        <strain evidence="1">MF-1</strain>
    </source>
</reference>
<sequence length="107" mass="11899">MKAWGLVKSELAKKANDGRIRPEAIKDGWGRKMAIGRCYGVGAMENPRGPIGHKRYDMTNWPPTWLQVGFPQPSRRRVKLVVVKSSKLAHGNHIYNGNDSGNTNKGS</sequence>
<dbReference type="Proteomes" id="UP000765509">
    <property type="component" value="Unassembled WGS sequence"/>
</dbReference>
<evidence type="ECO:0000313" key="1">
    <source>
        <dbReference type="EMBL" id="MBW0577127.1"/>
    </source>
</evidence>
<evidence type="ECO:0000313" key="2">
    <source>
        <dbReference type="Proteomes" id="UP000765509"/>
    </source>
</evidence>
<gene>
    <name evidence="1" type="ORF">O181_116842</name>
</gene>
<organism evidence="1 2">
    <name type="scientific">Austropuccinia psidii MF-1</name>
    <dbReference type="NCBI Taxonomy" id="1389203"/>
    <lineage>
        <taxon>Eukaryota</taxon>
        <taxon>Fungi</taxon>
        <taxon>Dikarya</taxon>
        <taxon>Basidiomycota</taxon>
        <taxon>Pucciniomycotina</taxon>
        <taxon>Pucciniomycetes</taxon>
        <taxon>Pucciniales</taxon>
        <taxon>Sphaerophragmiaceae</taxon>
        <taxon>Austropuccinia</taxon>
    </lineage>
</organism>
<dbReference type="AlphaFoldDB" id="A0A9Q3KC85"/>
<accession>A0A9Q3KC85</accession>
<comment type="caution">
    <text evidence="1">The sequence shown here is derived from an EMBL/GenBank/DDBJ whole genome shotgun (WGS) entry which is preliminary data.</text>
</comment>
<proteinExistence type="predicted"/>
<protein>
    <submittedName>
        <fullName evidence="1">Uncharacterized protein</fullName>
    </submittedName>
</protein>
<dbReference type="EMBL" id="AVOT02099951">
    <property type="protein sequence ID" value="MBW0577127.1"/>
    <property type="molecule type" value="Genomic_DNA"/>
</dbReference>
<name>A0A9Q3KC85_9BASI</name>